<keyword evidence="2" id="KW-0732">Signal</keyword>
<evidence type="ECO:0000313" key="3">
    <source>
        <dbReference type="EMBL" id="PCE62694.1"/>
    </source>
</evidence>
<organism evidence="3 4">
    <name type="scientific">Sediminicola luteus</name>
    <dbReference type="NCBI Taxonomy" id="319238"/>
    <lineage>
        <taxon>Bacteria</taxon>
        <taxon>Pseudomonadati</taxon>
        <taxon>Bacteroidota</taxon>
        <taxon>Flavobacteriia</taxon>
        <taxon>Flavobacteriales</taxon>
        <taxon>Flavobacteriaceae</taxon>
        <taxon>Sediminicola</taxon>
    </lineage>
</organism>
<accession>A0A2A4G3Z0</accession>
<dbReference type="AlphaFoldDB" id="A0A2A4G3Z0"/>
<evidence type="ECO:0000256" key="2">
    <source>
        <dbReference type="SAM" id="SignalP"/>
    </source>
</evidence>
<proteinExistence type="predicted"/>
<dbReference type="RefSeq" id="WP_097440802.1">
    <property type="nucleotide sequence ID" value="NZ_KZ300477.1"/>
</dbReference>
<gene>
    <name evidence="3" type="ORF">B7P33_15475</name>
</gene>
<evidence type="ECO:0008006" key="5">
    <source>
        <dbReference type="Google" id="ProtNLM"/>
    </source>
</evidence>
<feature type="signal peptide" evidence="2">
    <location>
        <begin position="1"/>
        <end position="20"/>
    </location>
</feature>
<keyword evidence="4" id="KW-1185">Reference proteome</keyword>
<sequence length="513" mass="53050">MKKIVLYLLCCIGFGLSTQAQTTVNLPAYSCENCPPLISGLNCNAANLNPANIYDGLVYNGTVRLPYTHGNGKVYTAGAPIASTGVSGLSLSLRAGNLANGPGELVFDLSGTAATAGAANFLINFGGQSCSVSVTIVDAPPSVASLNCNGVQPNPVDIIEGEAYTGTFRVPYTRGNGKVYAQGAPVLSTGVTGLTAVLRAGSLANNASGELIYDITGTPSGTGTANFQLSFGGQSCSLALTSSAVPVVVDCSSASIAGNLMQHYYLDGGNPVAFEITVANNSSSSRNLTFSTSDLTLSGNPLNGISVSGVSPSSINLGAGQSSTIRYTLSGMTTTAGSGTVSWINGDMSCPNIPVTVRTFSAPGDLFLSLYTERICSNNNVLGLRQGSARGVSLRRSGGPNINLNLQVHVRWSTSPISASTLGTATTIGRLPYSILRDYSNSTTSYANRLYAKVTFPGGQVLYADITSPPASCDPFNPGANYQYSKYRYARDLGPDDPSAPKDDQDRTSPFPN</sequence>
<dbReference type="EMBL" id="NBWU01000007">
    <property type="protein sequence ID" value="PCE62694.1"/>
    <property type="molecule type" value="Genomic_DNA"/>
</dbReference>
<protein>
    <recommendedName>
        <fullName evidence="5">Ig-like domain-containing protein</fullName>
    </recommendedName>
</protein>
<dbReference type="Proteomes" id="UP000219559">
    <property type="component" value="Unassembled WGS sequence"/>
</dbReference>
<feature type="chain" id="PRO_5012088026" description="Ig-like domain-containing protein" evidence="2">
    <location>
        <begin position="21"/>
        <end position="513"/>
    </location>
</feature>
<evidence type="ECO:0000313" key="4">
    <source>
        <dbReference type="Proteomes" id="UP000219559"/>
    </source>
</evidence>
<evidence type="ECO:0000256" key="1">
    <source>
        <dbReference type="SAM" id="MobiDB-lite"/>
    </source>
</evidence>
<feature type="region of interest" description="Disordered" evidence="1">
    <location>
        <begin position="490"/>
        <end position="513"/>
    </location>
</feature>
<reference evidence="3 4" key="1">
    <citation type="submission" date="2017-04" db="EMBL/GenBank/DDBJ databases">
        <title>A new member of the family Flavobacteriaceae isolated from ascidians.</title>
        <authorList>
            <person name="Chen L."/>
        </authorList>
    </citation>
    <scope>NUCLEOTIDE SEQUENCE [LARGE SCALE GENOMIC DNA]</scope>
    <source>
        <strain evidence="3 4">HQA918</strain>
    </source>
</reference>
<comment type="caution">
    <text evidence="3">The sequence shown here is derived from an EMBL/GenBank/DDBJ whole genome shotgun (WGS) entry which is preliminary data.</text>
</comment>
<dbReference type="OrthoDB" id="1453974at2"/>
<feature type="compositionally biased region" description="Basic and acidic residues" evidence="1">
    <location>
        <begin position="490"/>
        <end position="507"/>
    </location>
</feature>
<name>A0A2A4G3Z0_9FLAO</name>